<evidence type="ECO:0000313" key="1">
    <source>
        <dbReference type="EMBL" id="KAL0914801.1"/>
    </source>
</evidence>
<evidence type="ECO:0000313" key="2">
    <source>
        <dbReference type="Proteomes" id="UP001552299"/>
    </source>
</evidence>
<name>A0ABD0UWX3_DENTH</name>
<reference evidence="1 2" key="1">
    <citation type="journal article" date="2024" name="Plant Biotechnol. J.">
        <title>Dendrobium thyrsiflorum genome and its molecular insights into genes involved in important horticultural traits.</title>
        <authorList>
            <person name="Chen B."/>
            <person name="Wang J.Y."/>
            <person name="Zheng P.J."/>
            <person name="Li K.L."/>
            <person name="Liang Y.M."/>
            <person name="Chen X.F."/>
            <person name="Zhang C."/>
            <person name="Zhao X."/>
            <person name="He X."/>
            <person name="Zhang G.Q."/>
            <person name="Liu Z.J."/>
            <person name="Xu Q."/>
        </authorList>
    </citation>
    <scope>NUCLEOTIDE SEQUENCE [LARGE SCALE GENOMIC DNA]</scope>
    <source>
        <strain evidence="1">GZMU011</strain>
    </source>
</reference>
<comment type="caution">
    <text evidence="1">The sequence shown here is derived from an EMBL/GenBank/DDBJ whole genome shotgun (WGS) entry which is preliminary data.</text>
</comment>
<dbReference type="AlphaFoldDB" id="A0ABD0UWX3"/>
<accession>A0ABD0UWX3</accession>
<dbReference type="EMBL" id="JANQDX010000012">
    <property type="protein sequence ID" value="KAL0914801.1"/>
    <property type="molecule type" value="Genomic_DNA"/>
</dbReference>
<sequence length="281" mass="32389">MPTTILPTSFIDYDLSDIRRQRTVFLTSVAHRQRSFQPPSPADYGSSDLRHKTTVFPTSDACQLRPFQPPSRQQSFRPSSPGNHDLIDQTNISIPILPIPPCNTYTLYDVYLLHQLKVFPPRKGLIYNRLANTSGFIQTEQCPVIFPPFSGGFHVKIQACFFFTFLDLHVNYVATKKMPNFTKKKIYKQEKTKKKQKKQEKTNAKKKKTRRIKNFCILKSFKIQEFCIPNLVNTAYFSSFTIPLFTECQTSKDVGGNMCGRQSCGIGVLREVDREQEEIRD</sequence>
<protein>
    <submittedName>
        <fullName evidence="1">Uncharacterized protein</fullName>
    </submittedName>
</protein>
<organism evidence="1 2">
    <name type="scientific">Dendrobium thyrsiflorum</name>
    <name type="common">Pinecone-like raceme dendrobium</name>
    <name type="synonym">Orchid</name>
    <dbReference type="NCBI Taxonomy" id="117978"/>
    <lineage>
        <taxon>Eukaryota</taxon>
        <taxon>Viridiplantae</taxon>
        <taxon>Streptophyta</taxon>
        <taxon>Embryophyta</taxon>
        <taxon>Tracheophyta</taxon>
        <taxon>Spermatophyta</taxon>
        <taxon>Magnoliopsida</taxon>
        <taxon>Liliopsida</taxon>
        <taxon>Asparagales</taxon>
        <taxon>Orchidaceae</taxon>
        <taxon>Epidendroideae</taxon>
        <taxon>Malaxideae</taxon>
        <taxon>Dendrobiinae</taxon>
        <taxon>Dendrobium</taxon>
    </lineage>
</organism>
<proteinExistence type="predicted"/>
<gene>
    <name evidence="1" type="ORF">M5K25_015182</name>
</gene>
<keyword evidence="2" id="KW-1185">Reference proteome</keyword>
<dbReference type="Proteomes" id="UP001552299">
    <property type="component" value="Unassembled WGS sequence"/>
</dbReference>